<evidence type="ECO:0000313" key="1">
    <source>
        <dbReference type="EMBL" id="VDO63596.1"/>
    </source>
</evidence>
<organism evidence="2 3">
    <name type="scientific">Heligmosomoides polygyrus</name>
    <name type="common">Parasitic roundworm</name>
    <dbReference type="NCBI Taxonomy" id="6339"/>
    <lineage>
        <taxon>Eukaryota</taxon>
        <taxon>Metazoa</taxon>
        <taxon>Ecdysozoa</taxon>
        <taxon>Nematoda</taxon>
        <taxon>Chromadorea</taxon>
        <taxon>Rhabditida</taxon>
        <taxon>Rhabditina</taxon>
        <taxon>Rhabditomorpha</taxon>
        <taxon>Strongyloidea</taxon>
        <taxon>Heligmosomidae</taxon>
        <taxon>Heligmosomoides</taxon>
    </lineage>
</organism>
<evidence type="ECO:0000313" key="2">
    <source>
        <dbReference type="Proteomes" id="UP000050761"/>
    </source>
</evidence>
<accession>A0A183FFA0</accession>
<dbReference type="WBParaSite" id="HPBE_0000516201-mRNA-1">
    <property type="protein sequence ID" value="HPBE_0000516201-mRNA-1"/>
    <property type="gene ID" value="HPBE_0000516201"/>
</dbReference>
<accession>A0A3P7WRZ4</accession>
<gene>
    <name evidence="1" type="ORF">HPBE_LOCUS5163</name>
</gene>
<keyword evidence="2" id="KW-1185">Reference proteome</keyword>
<reference evidence="3" key="2">
    <citation type="submission" date="2019-09" db="UniProtKB">
        <authorList>
            <consortium name="WormBaseParasite"/>
        </authorList>
    </citation>
    <scope>IDENTIFICATION</scope>
</reference>
<dbReference type="EMBL" id="UZAH01025424">
    <property type="protein sequence ID" value="VDO63596.1"/>
    <property type="molecule type" value="Genomic_DNA"/>
</dbReference>
<reference evidence="1 2" key="1">
    <citation type="submission" date="2018-11" db="EMBL/GenBank/DDBJ databases">
        <authorList>
            <consortium name="Pathogen Informatics"/>
        </authorList>
    </citation>
    <scope>NUCLEOTIDE SEQUENCE [LARGE SCALE GENOMIC DNA]</scope>
</reference>
<dbReference type="Proteomes" id="UP000050761">
    <property type="component" value="Unassembled WGS sequence"/>
</dbReference>
<dbReference type="AlphaFoldDB" id="A0A183FFA0"/>
<sequence>MCHRMSDSDDVSPMSRMRVWLWETCQRCSEQVLLSMRTATDQPEGEKYCAAQANGVTGGSGENVYDDHTEVTNGLMPIKHAAEPGC</sequence>
<proteinExistence type="predicted"/>
<evidence type="ECO:0000313" key="3">
    <source>
        <dbReference type="WBParaSite" id="HPBE_0000516201-mRNA-1"/>
    </source>
</evidence>
<protein>
    <submittedName>
        <fullName evidence="1 3">Uncharacterized protein</fullName>
    </submittedName>
</protein>
<name>A0A183FFA0_HELPZ</name>